<evidence type="ECO:0000313" key="4">
    <source>
        <dbReference type="Proteomes" id="UP000308014"/>
    </source>
</evidence>
<comment type="caution">
    <text evidence="3">The sequence shown here is derived from an EMBL/GenBank/DDBJ whole genome shotgun (WGS) entry which is preliminary data.</text>
</comment>
<organism evidence="3 4">
    <name type="scientific">Aureobasidium pullulans</name>
    <name type="common">Black yeast</name>
    <name type="synonym">Pullularia pullulans</name>
    <dbReference type="NCBI Taxonomy" id="5580"/>
    <lineage>
        <taxon>Eukaryota</taxon>
        <taxon>Fungi</taxon>
        <taxon>Dikarya</taxon>
        <taxon>Ascomycota</taxon>
        <taxon>Pezizomycotina</taxon>
        <taxon>Dothideomycetes</taxon>
        <taxon>Dothideomycetidae</taxon>
        <taxon>Dothideales</taxon>
        <taxon>Saccotheciaceae</taxon>
        <taxon>Aureobasidium</taxon>
    </lineage>
</organism>
<name>A0A4S8W1I4_AURPU</name>
<proteinExistence type="predicted"/>
<reference evidence="3 4" key="1">
    <citation type="submission" date="2018-10" db="EMBL/GenBank/DDBJ databases">
        <title>Fifty Aureobasidium pullulans genomes reveal a recombining polyextremotolerant generalist.</title>
        <authorList>
            <person name="Gostincar C."/>
            <person name="Turk M."/>
            <person name="Zajc J."/>
            <person name="Gunde-Cimerman N."/>
        </authorList>
    </citation>
    <scope>NUCLEOTIDE SEQUENCE [LARGE SCALE GENOMIC DNA]</scope>
    <source>
        <strain evidence="3 4">EXF-11318</strain>
    </source>
</reference>
<feature type="compositionally biased region" description="Polar residues" evidence="1">
    <location>
        <begin position="707"/>
        <end position="719"/>
    </location>
</feature>
<dbReference type="Pfam" id="PF00646">
    <property type="entry name" value="F-box"/>
    <property type="match status" value="1"/>
</dbReference>
<feature type="region of interest" description="Disordered" evidence="1">
    <location>
        <begin position="699"/>
        <end position="719"/>
    </location>
</feature>
<dbReference type="InterPro" id="IPR001810">
    <property type="entry name" value="F-box_dom"/>
</dbReference>
<evidence type="ECO:0000259" key="2">
    <source>
        <dbReference type="PROSITE" id="PS50181"/>
    </source>
</evidence>
<feature type="domain" description="F-box" evidence="2">
    <location>
        <begin position="1"/>
        <end position="46"/>
    </location>
</feature>
<dbReference type="EMBL" id="QZAJ01000122">
    <property type="protein sequence ID" value="THW16850.1"/>
    <property type="molecule type" value="Genomic_DNA"/>
</dbReference>
<evidence type="ECO:0000313" key="3">
    <source>
        <dbReference type="EMBL" id="THW16850.1"/>
    </source>
</evidence>
<evidence type="ECO:0000256" key="1">
    <source>
        <dbReference type="SAM" id="MobiDB-lite"/>
    </source>
</evidence>
<sequence length="950" mass="106427">MATMLALPQEVLVRVFDHVDKKNLPSIRFVCSDFEMAGNPRFAKEFLTRRRHTMSLESISTMHEIVSHSYFGPFVRTIILNCLRTADPYTPINHDSVVSSLPFQVDAEETIEETSAKYLKVVQIVQTIKKNHGGISIGVCLENTHKIQPCYGLGQLVSKGNLWPVKRMVYSANHMKHTLKALLQISKQVDCPVSSIELDLGSQRDPVVPCFGPSLYEAVKEVYKEPLIPNISLNLKYGIDDSRHATIFYDSVTQTLKKYRSQTMRRGAKMLYLRTDPRWRSTTPVSTLELDGLLEYSFPVLQQIHLVYHYTRLENVTFKNLHMKWARGWGSAMEYLSEAPLLKSCYFSLLSSGIDAPRPRIGHATFLDIIWYKVDGPEIKKKLRDLSDRLLIEEVAWQNLTDDDPRKYREDLGARITNQAEADEKRQKHNKTDGNVRNSTIQRTQVSSLEQARVSSFDQAFEKLSLTSEKPLQDIKPSRIVTSKVPKHLRQDVLAILGQDEETSTATERRSCEKSCVKTMTSVETGALAGIQSHKDGKENGHSCQNLLLSRLQAEETAWNAPTDDVFPKYTNGFGAKTIHNLKKERTSKKMTHAPTYNVAVIHGVKRKSSITADELNGYPIKNVSVVSRDVLHFTAEKQRFSKDYRENLYRNSEKPLLGSMALKVAKSQIPIRTREDMLDIPETARAVLTTTKPEHNGVSYAGRSAAGNSTPVADQESSTGSFALVESTLDVRMSSNLHRSTTTRAIGSVSSLEKALERLSLTSDKQPPKNKPSRIVTSRIPKTLCQDVLKILSPGEVSPLTTGIGHCKNTPVEAAVHGGTIAIANQHLSEGSVGVTEETLRSRKHSTPLHSVLGNPSNKTSLLFTQARSRYVLEEVQDVGDTDDWAEDLCTRINTISVSEEQEKPTTAVQSGSIMFMGAVRTEDAETDDWADEIGWDLDQVLKKHQEKA</sequence>
<dbReference type="AlphaFoldDB" id="A0A4S8W1I4"/>
<accession>A0A4S8W1I4</accession>
<dbReference type="Proteomes" id="UP000308014">
    <property type="component" value="Unassembled WGS sequence"/>
</dbReference>
<gene>
    <name evidence="3" type="ORF">D6D24_04213</name>
</gene>
<protein>
    <recommendedName>
        <fullName evidence="2">F-box domain-containing protein</fullName>
    </recommendedName>
</protein>
<dbReference type="PROSITE" id="PS50181">
    <property type="entry name" value="FBOX"/>
    <property type="match status" value="1"/>
</dbReference>